<evidence type="ECO:0000256" key="1">
    <source>
        <dbReference type="ARBA" id="ARBA00023125"/>
    </source>
</evidence>
<evidence type="ECO:0000313" key="5">
    <source>
        <dbReference type="Proteomes" id="UP001596356"/>
    </source>
</evidence>
<dbReference type="RefSeq" id="WP_377823620.1">
    <property type="nucleotide sequence ID" value="NZ_JBHSWJ010000002.1"/>
</dbReference>
<proteinExistence type="predicted"/>
<organism evidence="4 5">
    <name type="scientific">Branchiibius cervicis</name>
    <dbReference type="NCBI Taxonomy" id="908252"/>
    <lineage>
        <taxon>Bacteria</taxon>
        <taxon>Bacillati</taxon>
        <taxon>Actinomycetota</taxon>
        <taxon>Actinomycetes</taxon>
        <taxon>Micrococcales</taxon>
        <taxon>Dermacoccaceae</taxon>
        <taxon>Branchiibius</taxon>
    </lineage>
</organism>
<name>A0ABW2AUW1_9MICO</name>
<dbReference type="InterPro" id="IPR050109">
    <property type="entry name" value="HTH-type_TetR-like_transc_reg"/>
</dbReference>
<comment type="caution">
    <text evidence="4">The sequence shown here is derived from an EMBL/GenBank/DDBJ whole genome shotgun (WGS) entry which is preliminary data.</text>
</comment>
<evidence type="ECO:0000313" key="4">
    <source>
        <dbReference type="EMBL" id="MFC6714902.1"/>
    </source>
</evidence>
<keyword evidence="1 2" id="KW-0238">DNA-binding</keyword>
<dbReference type="EMBL" id="JBHSWJ010000002">
    <property type="protein sequence ID" value="MFC6714902.1"/>
    <property type="molecule type" value="Genomic_DNA"/>
</dbReference>
<protein>
    <submittedName>
        <fullName evidence="4">TetR/AcrR family transcriptional regulator</fullName>
    </submittedName>
</protein>
<gene>
    <name evidence="4" type="ORF">ACFQBT_14210</name>
</gene>
<dbReference type="PANTHER" id="PTHR30055:SF209">
    <property type="entry name" value="POSSIBLE TRANSCRIPTIONAL REGULATORY PROTEIN (PROBABLY TETR-FAMILY)"/>
    <property type="match status" value="1"/>
</dbReference>
<accession>A0ABW2AUW1</accession>
<feature type="DNA-binding region" description="H-T-H motif" evidence="2">
    <location>
        <begin position="44"/>
        <end position="63"/>
    </location>
</feature>
<evidence type="ECO:0000259" key="3">
    <source>
        <dbReference type="PROSITE" id="PS50977"/>
    </source>
</evidence>
<dbReference type="InterPro" id="IPR001647">
    <property type="entry name" value="HTH_TetR"/>
</dbReference>
<evidence type="ECO:0000256" key="2">
    <source>
        <dbReference type="PROSITE-ProRule" id="PRU00335"/>
    </source>
</evidence>
<dbReference type="InterPro" id="IPR009057">
    <property type="entry name" value="Homeodomain-like_sf"/>
</dbReference>
<sequence length="197" mass="21106">MSQPPPLPIAFGLPTERADAARNREALLCAARRLVAAEGADALTMDRLACEAGVGKGTVFRRFGSREGVMGALLNEHARAWQERVLSGEPPLGPGAPPRERLVAFGASLIELNLAGAELIAAAGDAVERSFAMDSFVATHVRYLLRAAGARGDLPLLAVALIAPLDRRILEQQVRLEGIDRDRILAAWTDLVDRLLT</sequence>
<feature type="domain" description="HTH tetR-type" evidence="3">
    <location>
        <begin position="21"/>
        <end position="81"/>
    </location>
</feature>
<dbReference type="PRINTS" id="PR00455">
    <property type="entry name" value="HTHTETR"/>
</dbReference>
<dbReference type="PANTHER" id="PTHR30055">
    <property type="entry name" value="HTH-TYPE TRANSCRIPTIONAL REGULATOR RUTR"/>
    <property type="match status" value="1"/>
</dbReference>
<keyword evidence="5" id="KW-1185">Reference proteome</keyword>
<dbReference type="Pfam" id="PF00440">
    <property type="entry name" value="TetR_N"/>
    <property type="match status" value="1"/>
</dbReference>
<dbReference type="SUPFAM" id="SSF46689">
    <property type="entry name" value="Homeodomain-like"/>
    <property type="match status" value="1"/>
</dbReference>
<dbReference type="Proteomes" id="UP001596356">
    <property type="component" value="Unassembled WGS sequence"/>
</dbReference>
<dbReference type="Gene3D" id="1.10.357.10">
    <property type="entry name" value="Tetracycline Repressor, domain 2"/>
    <property type="match status" value="1"/>
</dbReference>
<dbReference type="PROSITE" id="PS50977">
    <property type="entry name" value="HTH_TETR_2"/>
    <property type="match status" value="1"/>
</dbReference>
<reference evidence="5" key="1">
    <citation type="journal article" date="2019" name="Int. J. Syst. Evol. Microbiol.">
        <title>The Global Catalogue of Microorganisms (GCM) 10K type strain sequencing project: providing services to taxonomists for standard genome sequencing and annotation.</title>
        <authorList>
            <consortium name="The Broad Institute Genomics Platform"/>
            <consortium name="The Broad Institute Genome Sequencing Center for Infectious Disease"/>
            <person name="Wu L."/>
            <person name="Ma J."/>
        </authorList>
    </citation>
    <scope>NUCLEOTIDE SEQUENCE [LARGE SCALE GENOMIC DNA]</scope>
    <source>
        <strain evidence="5">NBRC 106593</strain>
    </source>
</reference>